<dbReference type="EMBL" id="JAFIMR010000004">
    <property type="protein sequence ID" value="KAI1879612.1"/>
    <property type="molecule type" value="Genomic_DNA"/>
</dbReference>
<feature type="region of interest" description="Disordered" evidence="2">
    <location>
        <begin position="1019"/>
        <end position="1038"/>
    </location>
</feature>
<dbReference type="AlphaFoldDB" id="A0A9Q0ATM1"/>
<dbReference type="InterPro" id="IPR045063">
    <property type="entry name" value="Dynamin_N"/>
</dbReference>
<feature type="domain" description="Dynamin N-terminal" evidence="3">
    <location>
        <begin position="143"/>
        <end position="382"/>
    </location>
</feature>
<dbReference type="InterPro" id="IPR027417">
    <property type="entry name" value="P-loop_NTPase"/>
</dbReference>
<dbReference type="PANTHER" id="PTHR36681">
    <property type="entry name" value="NUCLEAR GTPASE, GERMINAL CENTER-ASSOCIATED, TANDEM DUPLICATE 3"/>
    <property type="match status" value="1"/>
</dbReference>
<sequence length="1038" mass="116525">MSQIPEKSGQPASQHAAPLEHHTKQQNSEADERVVVLRDSQNVLEPTTLDATARVKSEPMSPQREPRPTLEAIDDSRVEFPSLHRALDESKVETLENIFQVAQGVLDKLQKSLGKTTDNTDAKRILDLIEDLKTKAVASQTLVCLMGDTGGGKSTIINGLLGKKKVVPTSCMRACTACPTEISYNNTDGPDWAEVEFISVEEWLAELRYLFNDVLNGDGEVHSNSTNQETEAGVAWAKITTIYPHMTRDLLAQTTEKTLAKDRTLGEFLGTTKKVIPSKSDLLYKKVQRFIDSKEKISNKETSIATTAPGPSELWPLIKVVRLYVKADVLSTGLTLADLPGVGDSNAARASVASKYVEKCNGIWIVAPIVRAVDNKTAQHLLGESFKMQLKFDGNISNVSFICSQTDDIVVGEAVDSLNLAKEYAEHLALEERTAAENANRKTELDRITETQNEFEAEATQVQNDLNCWNKLALKNAKGIKVFAPVTKRKLQSQQSQVPKKRRFLRVFVESDDEDKQREESTANAQQEALTHEQITLKINQFESQLKDLSDRLEDLYSQEGCIEKAIGDAEGHRQRSKVSIMSSCIQRRNAYSSTAIQAHFALGVQKLDQETAIKKDDESFDPDHQERDYQQIAQSLPVFCVSSQAYQVKKGTAKIDRNFDAFHDLKMTGMPQLHVHAKKLTEAGRISDCRKFLNGFLQILQSLQILTGTQSLELVLSPNEQADEVKKLLRDLGGLKLTLDEAAKKSSEDCKHIFKKKLFKQIHKANDRAIDEAPRIVTGWVAPTEQGGYYHSTLKATLTRQGHFKRKAGTINLNEELITGLKRELATPWEDIFSRYTPEILKLFSQSCREALEEFHQQLKARLRHTGAASTIDILHTQLQTYNQGINDKLHDFEQRIQEWQRDLSRQFMPGVKRVMTSVYDDCAEEQGRGSFKRISKKLIGFANSDFRVFDKSIPSIQSKLSRICTIHKETLLEEINLMINNMTADYTNGIQKRGDAGLPQVVRREVMEVLSGVDREMDRGIPDETPNGQDVNMVDA</sequence>
<evidence type="ECO:0000313" key="6">
    <source>
        <dbReference type="Proteomes" id="UP000829685"/>
    </source>
</evidence>
<evidence type="ECO:0000256" key="2">
    <source>
        <dbReference type="SAM" id="MobiDB-lite"/>
    </source>
</evidence>
<comment type="caution">
    <text evidence="5">The sequence shown here is derived from an EMBL/GenBank/DDBJ whole genome shotgun (WGS) entry which is preliminary data.</text>
</comment>
<dbReference type="PANTHER" id="PTHR36681:SF3">
    <property type="entry name" value="NUCLEAR GTPASE, GERMINAL CENTER-ASSOCIATED, TANDEM DUPLICATE 3"/>
    <property type="match status" value="1"/>
</dbReference>
<dbReference type="SUPFAM" id="SSF52540">
    <property type="entry name" value="P-loop containing nucleoside triphosphate hydrolases"/>
    <property type="match status" value="1"/>
</dbReference>
<reference evidence="5" key="1">
    <citation type="submission" date="2021-03" db="EMBL/GenBank/DDBJ databases">
        <title>Revisited historic fungal species revealed as producer of novel bioactive compounds through whole genome sequencing and comparative genomics.</title>
        <authorList>
            <person name="Vignolle G.A."/>
            <person name="Hochenegger N."/>
            <person name="Mach R.L."/>
            <person name="Mach-Aigner A.R."/>
            <person name="Javad Rahimi M."/>
            <person name="Salim K.A."/>
            <person name="Chan C.M."/>
            <person name="Lim L.B.L."/>
            <person name="Cai F."/>
            <person name="Druzhinina I.S."/>
            <person name="U'Ren J.M."/>
            <person name="Derntl C."/>
        </authorList>
    </citation>
    <scope>NUCLEOTIDE SEQUENCE</scope>
    <source>
        <strain evidence="5">TUCIM 5799</strain>
    </source>
</reference>
<feature type="region of interest" description="Disordered" evidence="2">
    <location>
        <begin position="1"/>
        <end position="73"/>
    </location>
</feature>
<proteinExistence type="predicted"/>
<evidence type="ECO:0000259" key="4">
    <source>
        <dbReference type="Pfam" id="PF24564"/>
    </source>
</evidence>
<name>A0A9Q0ATM1_9PEZI</name>
<dbReference type="Gene3D" id="3.40.50.300">
    <property type="entry name" value="P-loop containing nucleotide triphosphate hydrolases"/>
    <property type="match status" value="1"/>
</dbReference>
<keyword evidence="1" id="KW-0175">Coiled coil</keyword>
<dbReference type="Pfam" id="PF00350">
    <property type="entry name" value="Dynamin_N"/>
    <property type="match status" value="1"/>
</dbReference>
<feature type="compositionally biased region" description="Polar residues" evidence="2">
    <location>
        <begin position="1"/>
        <end position="13"/>
    </location>
</feature>
<dbReference type="Pfam" id="PF24564">
    <property type="entry name" value="DUF7605"/>
    <property type="match status" value="1"/>
</dbReference>
<dbReference type="InterPro" id="IPR056024">
    <property type="entry name" value="DUF7605"/>
</dbReference>
<accession>A0A9Q0ATM1</accession>
<evidence type="ECO:0000313" key="5">
    <source>
        <dbReference type="EMBL" id="KAI1879612.1"/>
    </source>
</evidence>
<evidence type="ECO:0000259" key="3">
    <source>
        <dbReference type="Pfam" id="PF00350"/>
    </source>
</evidence>
<keyword evidence="6" id="KW-1185">Reference proteome</keyword>
<organism evidence="5 6">
    <name type="scientific">Neoarthrinium moseri</name>
    <dbReference type="NCBI Taxonomy" id="1658444"/>
    <lineage>
        <taxon>Eukaryota</taxon>
        <taxon>Fungi</taxon>
        <taxon>Dikarya</taxon>
        <taxon>Ascomycota</taxon>
        <taxon>Pezizomycotina</taxon>
        <taxon>Sordariomycetes</taxon>
        <taxon>Xylariomycetidae</taxon>
        <taxon>Amphisphaeriales</taxon>
        <taxon>Apiosporaceae</taxon>
        <taxon>Neoarthrinium</taxon>
    </lineage>
</organism>
<feature type="compositionally biased region" description="Basic and acidic residues" evidence="2">
    <location>
        <begin position="64"/>
        <end position="73"/>
    </location>
</feature>
<feature type="domain" description="DUF7605" evidence="4">
    <location>
        <begin position="787"/>
        <end position="936"/>
    </location>
</feature>
<evidence type="ECO:0000256" key="1">
    <source>
        <dbReference type="SAM" id="Coils"/>
    </source>
</evidence>
<gene>
    <name evidence="5" type="ORF">JX265_002566</name>
</gene>
<protein>
    <recommendedName>
        <fullName evidence="7">Nuclear GTPase SLIP-GC</fullName>
    </recommendedName>
</protein>
<dbReference type="Proteomes" id="UP000829685">
    <property type="component" value="Unassembled WGS sequence"/>
</dbReference>
<feature type="coiled-coil region" evidence="1">
    <location>
        <begin position="532"/>
        <end position="559"/>
    </location>
</feature>
<evidence type="ECO:0008006" key="7">
    <source>
        <dbReference type="Google" id="ProtNLM"/>
    </source>
</evidence>